<gene>
    <name evidence="2" type="ORF">DFH08DRAFT_862209</name>
</gene>
<evidence type="ECO:0000313" key="2">
    <source>
        <dbReference type="EMBL" id="KAJ7350723.1"/>
    </source>
</evidence>
<sequence>MCFLIQRGRSFHICCLCFSLSLESITAIVTLRRDGNVVPARVRSTSGQVVALSLRDKSPASTKISIFSMLGGSCAIMFGSQCNAMLPKFSTMSVSCLRF</sequence>
<feature type="chain" id="PRO_5041907414" evidence="1">
    <location>
        <begin position="28"/>
        <end position="99"/>
    </location>
</feature>
<accession>A0AAD7ETN0</accession>
<evidence type="ECO:0000256" key="1">
    <source>
        <dbReference type="SAM" id="SignalP"/>
    </source>
</evidence>
<feature type="non-terminal residue" evidence="2">
    <location>
        <position position="1"/>
    </location>
</feature>
<comment type="caution">
    <text evidence="2">The sequence shown here is derived from an EMBL/GenBank/DDBJ whole genome shotgun (WGS) entry which is preliminary data.</text>
</comment>
<dbReference type="AlphaFoldDB" id="A0AAD7ETN0"/>
<reference evidence="2" key="1">
    <citation type="submission" date="2023-03" db="EMBL/GenBank/DDBJ databases">
        <title>Massive genome expansion in bonnet fungi (Mycena s.s.) driven by repeated elements and novel gene families across ecological guilds.</title>
        <authorList>
            <consortium name="Lawrence Berkeley National Laboratory"/>
            <person name="Harder C.B."/>
            <person name="Miyauchi S."/>
            <person name="Viragh M."/>
            <person name="Kuo A."/>
            <person name="Thoen E."/>
            <person name="Andreopoulos B."/>
            <person name="Lu D."/>
            <person name="Skrede I."/>
            <person name="Drula E."/>
            <person name="Henrissat B."/>
            <person name="Morin E."/>
            <person name="Kohler A."/>
            <person name="Barry K."/>
            <person name="LaButti K."/>
            <person name="Morin E."/>
            <person name="Salamov A."/>
            <person name="Lipzen A."/>
            <person name="Mereny Z."/>
            <person name="Hegedus B."/>
            <person name="Baldrian P."/>
            <person name="Stursova M."/>
            <person name="Weitz H."/>
            <person name="Taylor A."/>
            <person name="Grigoriev I.V."/>
            <person name="Nagy L.G."/>
            <person name="Martin F."/>
            <person name="Kauserud H."/>
        </authorList>
    </citation>
    <scope>NUCLEOTIDE SEQUENCE</scope>
    <source>
        <strain evidence="2">CBHHK002</strain>
    </source>
</reference>
<dbReference type="Proteomes" id="UP001218218">
    <property type="component" value="Unassembled WGS sequence"/>
</dbReference>
<keyword evidence="3" id="KW-1185">Reference proteome</keyword>
<keyword evidence="1" id="KW-0732">Signal</keyword>
<protein>
    <submittedName>
        <fullName evidence="2">Uncharacterized protein</fullName>
    </submittedName>
</protein>
<proteinExistence type="predicted"/>
<dbReference type="EMBL" id="JARIHO010000014">
    <property type="protein sequence ID" value="KAJ7350723.1"/>
    <property type="molecule type" value="Genomic_DNA"/>
</dbReference>
<evidence type="ECO:0000313" key="3">
    <source>
        <dbReference type="Proteomes" id="UP001218218"/>
    </source>
</evidence>
<organism evidence="2 3">
    <name type="scientific">Mycena albidolilacea</name>
    <dbReference type="NCBI Taxonomy" id="1033008"/>
    <lineage>
        <taxon>Eukaryota</taxon>
        <taxon>Fungi</taxon>
        <taxon>Dikarya</taxon>
        <taxon>Basidiomycota</taxon>
        <taxon>Agaricomycotina</taxon>
        <taxon>Agaricomycetes</taxon>
        <taxon>Agaricomycetidae</taxon>
        <taxon>Agaricales</taxon>
        <taxon>Marasmiineae</taxon>
        <taxon>Mycenaceae</taxon>
        <taxon>Mycena</taxon>
    </lineage>
</organism>
<feature type="signal peptide" evidence="1">
    <location>
        <begin position="1"/>
        <end position="27"/>
    </location>
</feature>
<name>A0AAD7ETN0_9AGAR</name>